<keyword evidence="7" id="KW-0325">Glycoprotein</keyword>
<feature type="compositionally biased region" description="Low complexity" evidence="8">
    <location>
        <begin position="1181"/>
        <end position="1190"/>
    </location>
</feature>
<feature type="compositionally biased region" description="Polar residues" evidence="8">
    <location>
        <begin position="1115"/>
        <end position="1129"/>
    </location>
</feature>
<evidence type="ECO:0000256" key="6">
    <source>
        <dbReference type="ARBA" id="ARBA00023136"/>
    </source>
</evidence>
<sequence>MWGVAVGVALMLSGVVLIAIGSQSLDAGMTRREELVRASLIVDAATTPLPFLNSSTWGVAMTGDPVYLSFYLWNLTNGPAILRGLESPKAEQIGPYTYEKSARKVDVAFTKAESDGSSQYVSYRVDSTYRFVQARSNGTEQDIVVTMNATYARRLAKLRATGYSERFLVAEFAQQHLQQYHQHLHAAQLPTLETAQYLWQKDNMYSFLNTEEDTGQFPIGFYAWREMADATTCNVSQNLAFVLWNHSSSASFLHPSGASEWLAFAQMDSRNTTQFLRRISSLDAVVAEIAAGNDTNVPCSIDAVAYWISSWRRHPYTVQLVDSLWIQGAEPPVYPMLYFDYPSEFVRAFPLSRASKVPAGLRSAQTVQFLADVIAPTLLGESESLAFANLTFGFPVWHVEMSALPLRQFTNASVTAINYTVPAPMPPDFEEHIGTVSERIARPLLVFDLPSHTVSKVNDTATTSGFGELAAFCQWNRHDEVFAYDAYEPCSLGLDDPVSMTSAARLLSTFGDATKVNMPNSTLQTTRGAILIDAFLGQPFSSSESCSQAMQNLAQVLELTPAVRLAACHSSANGIVLDLPLLTAMDLPPSAFPRVKAIQAYLKYAATKFIFEPSVVGLRPRVLTMPEILDSPSGDASQRDTLPLGGYLAAQTVGQALSCEQMSSCLWQTAASTETPRLTFETPSSRADPNVLLRKDQSVGQIVAIDGATTVTMWGERFRMSDMHATDGTQFTTAVFSARQFMAEKDDFPPPKLLFYWEYPHRIAQAEFSRNVTRFGIPLMRYTIKSWQQPSGIPDGLEMTLAQQQATTNAPSGAVNVYHRRLVWQLSSWLSQDRLHRDVWHVNLTEAWLPVLWVREVHSVSPSDAATFVSSAVSPSPFSKEKLAMWGVVGGTVYLALGAVVASFYGRRARTMMRIRKGQAVMPAGVGVSPTLISTDGSKLDDRADAPVGGNWSADNSFESIAKHLHGTSGVTTSSTGRRMSASAWPRKRSLPPSIHTIEERGEALDDAAEDVQKAYYAGSIPGRAPFVVGVFFFLVVSEHRSGRRDGCNTAMAHRATAMSAYDRMMAELQPDSSDEEPARCADAKTLTAPRPDKSAAWAEKPRSVDAGRRPGPSRNASTASEAKLQSSRADAKLDADGDSQRRPDVVAETPRRRRSFPPLPTRAPSHHSSKSHNSDGGEESGSSDSGGDASDQEREARVRPAASDAFGAAQSPPAARRQLQLHAEPQALRAFLVNAPRAGAATIKCVVRRDRQGLHRLHPIYRLYLEDGDRFLLSAQKRSSSKTSNYLLTMAQQPSDRRSALIVGKLRANWSGSEYVVFDAGLSPAATALDANVRAVLALIEFAYDEMGPGQLNVRLPPVPDSGVGLDTWRDPDLDKPSAARQAFEERVDRRALLLRTVRPHFDARTGNHMLDFRGRVSMPSIKNFQLQCDAHHEAPPVLQFGRVSCQPPGPRAQCKCHKDTFVMDVRHPLSPLQAFAICLATLDSKIAAAKVFDSVTKLIKKR</sequence>
<comment type="subcellular location">
    <subcellularLocation>
        <location evidence="1">Membrane</location>
    </subcellularLocation>
</comment>
<evidence type="ECO:0000256" key="7">
    <source>
        <dbReference type="ARBA" id="ARBA00023180"/>
    </source>
</evidence>
<feature type="compositionally biased region" description="Basic and acidic residues" evidence="8">
    <location>
        <begin position="1130"/>
        <end position="1146"/>
    </location>
</feature>
<evidence type="ECO:0000256" key="2">
    <source>
        <dbReference type="ARBA" id="ARBA00007129"/>
    </source>
</evidence>
<feature type="chain" id="PRO_5041945952" description="Tubby C-terminal domain-containing protein" evidence="10">
    <location>
        <begin position="22"/>
        <end position="1504"/>
    </location>
</feature>
<dbReference type="Pfam" id="PF01167">
    <property type="entry name" value="Tub"/>
    <property type="match status" value="1"/>
</dbReference>
<keyword evidence="4 9" id="KW-0812">Transmembrane</keyword>
<reference evidence="12" key="1">
    <citation type="submission" date="2021-12" db="EMBL/GenBank/DDBJ databases">
        <title>Prjna785345.</title>
        <authorList>
            <person name="Rujirawat T."/>
            <person name="Krajaejun T."/>
        </authorList>
    </citation>
    <scope>NUCLEOTIDE SEQUENCE</scope>
    <source>
        <strain evidence="12">Pi057C3</strain>
    </source>
</reference>
<evidence type="ECO:0000259" key="11">
    <source>
        <dbReference type="Pfam" id="PF01167"/>
    </source>
</evidence>
<feature type="compositionally biased region" description="Low complexity" evidence="8">
    <location>
        <begin position="968"/>
        <end position="977"/>
    </location>
</feature>
<keyword evidence="5 9" id="KW-1133">Transmembrane helix</keyword>
<feature type="compositionally biased region" description="Basic and acidic residues" evidence="8">
    <location>
        <begin position="1100"/>
        <end position="1109"/>
    </location>
</feature>
<dbReference type="PANTHER" id="PTHR16517">
    <property type="entry name" value="TUBBY-RELATED"/>
    <property type="match status" value="1"/>
</dbReference>
<feature type="domain" description="Tubby C-terminal" evidence="11">
    <location>
        <begin position="1237"/>
        <end position="1486"/>
    </location>
</feature>
<evidence type="ECO:0000313" key="12">
    <source>
        <dbReference type="EMBL" id="KAJ0401633.1"/>
    </source>
</evidence>
<accession>A0AAD5Q9A5</accession>
<dbReference type="InterPro" id="IPR002159">
    <property type="entry name" value="CD36_fam"/>
</dbReference>
<name>A0AAD5Q9A5_PYTIN</name>
<evidence type="ECO:0000256" key="3">
    <source>
        <dbReference type="ARBA" id="ARBA00010532"/>
    </source>
</evidence>
<dbReference type="PRINTS" id="PR01573">
    <property type="entry name" value="SUPERTUBBY"/>
</dbReference>
<proteinExistence type="inferred from homology"/>
<dbReference type="Pfam" id="PF01130">
    <property type="entry name" value="CD36"/>
    <property type="match status" value="1"/>
</dbReference>
<feature type="transmembrane region" description="Helical" evidence="9">
    <location>
        <begin position="883"/>
        <end position="906"/>
    </location>
</feature>
<feature type="region of interest" description="Disordered" evidence="8">
    <location>
        <begin position="1069"/>
        <end position="1217"/>
    </location>
</feature>
<organism evidence="12 13">
    <name type="scientific">Pythium insidiosum</name>
    <name type="common">Pythiosis disease agent</name>
    <dbReference type="NCBI Taxonomy" id="114742"/>
    <lineage>
        <taxon>Eukaryota</taxon>
        <taxon>Sar</taxon>
        <taxon>Stramenopiles</taxon>
        <taxon>Oomycota</taxon>
        <taxon>Peronosporomycetes</taxon>
        <taxon>Pythiales</taxon>
        <taxon>Pythiaceae</taxon>
        <taxon>Pythium</taxon>
    </lineage>
</organism>
<evidence type="ECO:0000256" key="1">
    <source>
        <dbReference type="ARBA" id="ARBA00004370"/>
    </source>
</evidence>
<keyword evidence="10" id="KW-0732">Signal</keyword>
<dbReference type="PANTHER" id="PTHR16517:SF7">
    <property type="entry name" value="PROTEIN KING TUBBY"/>
    <property type="match status" value="1"/>
</dbReference>
<dbReference type="SUPFAM" id="SSF54518">
    <property type="entry name" value="Tubby C-terminal domain-like"/>
    <property type="match status" value="1"/>
</dbReference>
<evidence type="ECO:0000256" key="9">
    <source>
        <dbReference type="SAM" id="Phobius"/>
    </source>
</evidence>
<dbReference type="Proteomes" id="UP001209570">
    <property type="component" value="Unassembled WGS sequence"/>
</dbReference>
<evidence type="ECO:0000256" key="4">
    <source>
        <dbReference type="ARBA" id="ARBA00022692"/>
    </source>
</evidence>
<keyword evidence="6 9" id="KW-0472">Membrane</keyword>
<evidence type="ECO:0000256" key="10">
    <source>
        <dbReference type="SAM" id="SignalP"/>
    </source>
</evidence>
<dbReference type="Gene3D" id="3.20.90.10">
    <property type="entry name" value="Tubby Protein, Chain A"/>
    <property type="match status" value="1"/>
</dbReference>
<keyword evidence="13" id="KW-1185">Reference proteome</keyword>
<feature type="signal peptide" evidence="10">
    <location>
        <begin position="1"/>
        <end position="21"/>
    </location>
</feature>
<comment type="caution">
    <text evidence="12">The sequence shown here is derived from an EMBL/GenBank/DDBJ whole genome shotgun (WGS) entry which is preliminary data.</text>
</comment>
<evidence type="ECO:0000256" key="5">
    <source>
        <dbReference type="ARBA" id="ARBA00022989"/>
    </source>
</evidence>
<protein>
    <recommendedName>
        <fullName evidence="11">Tubby C-terminal domain-containing protein</fullName>
    </recommendedName>
</protein>
<comment type="similarity">
    <text evidence="2">Belongs to the TUB family.</text>
</comment>
<dbReference type="InterPro" id="IPR000007">
    <property type="entry name" value="Tubby_C"/>
</dbReference>
<dbReference type="GO" id="GO:0016020">
    <property type="term" value="C:membrane"/>
    <property type="evidence" value="ECO:0007669"/>
    <property type="project" value="UniProtKB-SubCell"/>
</dbReference>
<feature type="region of interest" description="Disordered" evidence="8">
    <location>
        <begin position="968"/>
        <end position="990"/>
    </location>
</feature>
<dbReference type="InterPro" id="IPR025659">
    <property type="entry name" value="Tubby-like_C"/>
</dbReference>
<dbReference type="EMBL" id="JAKCXM010000123">
    <property type="protein sequence ID" value="KAJ0401633.1"/>
    <property type="molecule type" value="Genomic_DNA"/>
</dbReference>
<comment type="similarity">
    <text evidence="3">Belongs to the CD36 family.</text>
</comment>
<gene>
    <name evidence="12" type="ORF">P43SY_006012</name>
</gene>
<evidence type="ECO:0000313" key="13">
    <source>
        <dbReference type="Proteomes" id="UP001209570"/>
    </source>
</evidence>
<evidence type="ECO:0000256" key="8">
    <source>
        <dbReference type="SAM" id="MobiDB-lite"/>
    </source>
</evidence>